<gene>
    <name evidence="10" type="ORF">B0F87_101385</name>
</gene>
<evidence type="ECO:0000259" key="9">
    <source>
        <dbReference type="PROSITE" id="PS50113"/>
    </source>
</evidence>
<evidence type="ECO:0000256" key="6">
    <source>
        <dbReference type="SAM" id="Phobius"/>
    </source>
</evidence>
<keyword evidence="5" id="KW-0418">Kinase</keyword>
<dbReference type="InterPro" id="IPR000014">
    <property type="entry name" value="PAS"/>
</dbReference>
<feature type="domain" description="PAS" evidence="8">
    <location>
        <begin position="536"/>
        <end position="589"/>
    </location>
</feature>
<dbReference type="Pfam" id="PF13426">
    <property type="entry name" value="PAS_9"/>
    <property type="match status" value="1"/>
</dbReference>
<dbReference type="Pfam" id="PF08447">
    <property type="entry name" value="PAS_3"/>
    <property type="match status" value="1"/>
</dbReference>
<comment type="catalytic activity">
    <reaction evidence="1">
        <text>ATP + protein L-histidine = ADP + protein N-phospho-L-histidine.</text>
        <dbReference type="EC" id="2.7.13.3"/>
    </reaction>
</comment>
<dbReference type="SUPFAM" id="SSF55785">
    <property type="entry name" value="PYP-like sensor domain (PAS domain)"/>
    <property type="match status" value="4"/>
</dbReference>
<dbReference type="InterPro" id="IPR058544">
    <property type="entry name" value="ETR1_N"/>
</dbReference>
<dbReference type="Pfam" id="PF13188">
    <property type="entry name" value="PAS_8"/>
    <property type="match status" value="1"/>
</dbReference>
<dbReference type="InterPro" id="IPR003594">
    <property type="entry name" value="HATPase_dom"/>
</dbReference>
<keyword evidence="6" id="KW-0472">Membrane</keyword>
<reference evidence="10 11" key="1">
    <citation type="submission" date="2018-02" db="EMBL/GenBank/DDBJ databases">
        <title>Subsurface microbial communities from deep shales in Ohio and West Virginia, USA.</title>
        <authorList>
            <person name="Wrighton K."/>
        </authorList>
    </citation>
    <scope>NUCLEOTIDE SEQUENCE [LARGE SCALE GENOMIC DNA]</scope>
    <source>
        <strain evidence="10 11">OWC-DMM</strain>
    </source>
</reference>
<dbReference type="EC" id="2.7.13.3" evidence="2"/>
<dbReference type="SMART" id="SM00387">
    <property type="entry name" value="HATPase_c"/>
    <property type="match status" value="1"/>
</dbReference>
<dbReference type="PRINTS" id="PR00344">
    <property type="entry name" value="BCTRLSENSOR"/>
</dbReference>
<dbReference type="AlphaFoldDB" id="A0A2S6HKW1"/>
<dbReference type="InterPro" id="IPR005467">
    <property type="entry name" value="His_kinase_dom"/>
</dbReference>
<feature type="transmembrane region" description="Helical" evidence="6">
    <location>
        <begin position="64"/>
        <end position="90"/>
    </location>
</feature>
<dbReference type="Gene3D" id="3.30.450.20">
    <property type="entry name" value="PAS domain"/>
    <property type="match status" value="4"/>
</dbReference>
<dbReference type="InterPro" id="IPR013655">
    <property type="entry name" value="PAS_fold_3"/>
</dbReference>
<dbReference type="CDD" id="cd00082">
    <property type="entry name" value="HisKA"/>
    <property type="match status" value="1"/>
</dbReference>
<dbReference type="Pfam" id="PF00512">
    <property type="entry name" value="HisKA"/>
    <property type="match status" value="1"/>
</dbReference>
<dbReference type="SMART" id="SM00086">
    <property type="entry name" value="PAC"/>
    <property type="match status" value="4"/>
</dbReference>
<dbReference type="PANTHER" id="PTHR43304">
    <property type="entry name" value="PHYTOCHROME-LIKE PROTEIN CPH1"/>
    <property type="match status" value="1"/>
</dbReference>
<dbReference type="InterPro" id="IPR013656">
    <property type="entry name" value="PAS_4"/>
</dbReference>
<dbReference type="Gene3D" id="3.30.565.10">
    <property type="entry name" value="Histidine kinase-like ATPase, C-terminal domain"/>
    <property type="match status" value="1"/>
</dbReference>
<dbReference type="PANTHER" id="PTHR43304:SF1">
    <property type="entry name" value="PAC DOMAIN-CONTAINING PROTEIN"/>
    <property type="match status" value="1"/>
</dbReference>
<feature type="domain" description="PAC" evidence="9">
    <location>
        <begin position="224"/>
        <end position="275"/>
    </location>
</feature>
<keyword evidence="6" id="KW-0812">Transmembrane</keyword>
<dbReference type="Proteomes" id="UP000240010">
    <property type="component" value="Unassembled WGS sequence"/>
</dbReference>
<dbReference type="InterPro" id="IPR003661">
    <property type="entry name" value="HisK_dim/P_dom"/>
</dbReference>
<dbReference type="GO" id="GO:0000155">
    <property type="term" value="F:phosphorelay sensor kinase activity"/>
    <property type="evidence" value="ECO:0007669"/>
    <property type="project" value="InterPro"/>
</dbReference>
<keyword evidence="3" id="KW-0597">Phosphoprotein</keyword>
<accession>A0A2S6HKW1</accession>
<keyword evidence="4" id="KW-0808">Transferase</keyword>
<evidence type="ECO:0000256" key="1">
    <source>
        <dbReference type="ARBA" id="ARBA00000085"/>
    </source>
</evidence>
<evidence type="ECO:0000256" key="5">
    <source>
        <dbReference type="ARBA" id="ARBA00022777"/>
    </source>
</evidence>
<organism evidence="10 11">
    <name type="scientific">Methylobacter tundripaludum</name>
    <dbReference type="NCBI Taxonomy" id="173365"/>
    <lineage>
        <taxon>Bacteria</taxon>
        <taxon>Pseudomonadati</taxon>
        <taxon>Pseudomonadota</taxon>
        <taxon>Gammaproteobacteria</taxon>
        <taxon>Methylococcales</taxon>
        <taxon>Methylococcaceae</taxon>
        <taxon>Methylobacter</taxon>
    </lineage>
</organism>
<dbReference type="NCBIfam" id="TIGR00229">
    <property type="entry name" value="sensory_box"/>
    <property type="match status" value="3"/>
</dbReference>
<evidence type="ECO:0000256" key="2">
    <source>
        <dbReference type="ARBA" id="ARBA00012438"/>
    </source>
</evidence>
<protein>
    <recommendedName>
        <fullName evidence="2">histidine kinase</fullName>
        <ecNumber evidence="2">2.7.13.3</ecNumber>
    </recommendedName>
</protein>
<dbReference type="InterPro" id="IPR036097">
    <property type="entry name" value="HisK_dim/P_sf"/>
</dbReference>
<proteinExistence type="predicted"/>
<dbReference type="Pfam" id="PF25487">
    <property type="entry name" value="ETR1_N"/>
    <property type="match status" value="1"/>
</dbReference>
<evidence type="ECO:0000259" key="7">
    <source>
        <dbReference type="PROSITE" id="PS50109"/>
    </source>
</evidence>
<dbReference type="SUPFAM" id="SSF55874">
    <property type="entry name" value="ATPase domain of HSP90 chaperone/DNA topoisomerase II/histidine kinase"/>
    <property type="match status" value="1"/>
</dbReference>
<dbReference type="InterPro" id="IPR036890">
    <property type="entry name" value="HATPase_C_sf"/>
</dbReference>
<dbReference type="InterPro" id="IPR004358">
    <property type="entry name" value="Sig_transdc_His_kin-like_C"/>
</dbReference>
<dbReference type="InterPro" id="IPR000700">
    <property type="entry name" value="PAS-assoc_C"/>
</dbReference>
<name>A0A2S6HKW1_9GAMM</name>
<feature type="domain" description="PAS" evidence="8">
    <location>
        <begin position="411"/>
        <end position="453"/>
    </location>
</feature>
<dbReference type="InterPro" id="IPR001610">
    <property type="entry name" value="PAC"/>
</dbReference>
<dbReference type="SMART" id="SM00091">
    <property type="entry name" value="PAS"/>
    <property type="match status" value="4"/>
</dbReference>
<feature type="domain" description="Histidine kinase" evidence="7">
    <location>
        <begin position="679"/>
        <end position="896"/>
    </location>
</feature>
<dbReference type="PROSITE" id="PS50109">
    <property type="entry name" value="HIS_KIN"/>
    <property type="match status" value="1"/>
</dbReference>
<dbReference type="PROSITE" id="PS50113">
    <property type="entry name" value="PAC"/>
    <property type="match status" value="1"/>
</dbReference>
<evidence type="ECO:0000313" key="10">
    <source>
        <dbReference type="EMBL" id="PPK78003.1"/>
    </source>
</evidence>
<evidence type="ECO:0000313" key="11">
    <source>
        <dbReference type="Proteomes" id="UP000240010"/>
    </source>
</evidence>
<dbReference type="RefSeq" id="WP_104427393.1">
    <property type="nucleotide sequence ID" value="NZ_PTIZ01000001.1"/>
</dbReference>
<dbReference type="InterPro" id="IPR035965">
    <property type="entry name" value="PAS-like_dom_sf"/>
</dbReference>
<dbReference type="PROSITE" id="PS50112">
    <property type="entry name" value="PAS"/>
    <property type="match status" value="2"/>
</dbReference>
<dbReference type="EMBL" id="PTIZ01000001">
    <property type="protein sequence ID" value="PPK78003.1"/>
    <property type="molecule type" value="Genomic_DNA"/>
</dbReference>
<feature type="transmembrane region" description="Helical" evidence="6">
    <location>
        <begin position="96"/>
        <end position="116"/>
    </location>
</feature>
<keyword evidence="6" id="KW-1133">Transmembrane helix</keyword>
<dbReference type="CDD" id="cd00130">
    <property type="entry name" value="PAS"/>
    <property type="match status" value="3"/>
</dbReference>
<sequence length="901" mass="101719">MQALIDHLFNIKDLIPHGYCLSWSPALLWLHVGSDLLITLAYYSIPLMLVYFIRQRKDFPYPWLAAMFAGFIVACGTTHLLSAITIWMPLYWLDGLLKALTAIISIATAVLMVWIIPRALSRPSSAQLQAEIQQRKTAETAQHEAFDRLQKIAGQLPGMVFQFRLRADGSSCFPFASEAIRDIFELSPEDVREDASKAFALVHPDDYGSIGPAIRKSARNLTPWHHEYRLRFADGTERWLFGNALPQREEDGSMLWHGFVTDISERKRMEEKLHDSDALNVSILDSLTSRIAVLDAQGVIVAVNKAWRQFAKDNDLPESRQNMLGLNYLDICKNGCSQPHCHEVNAAQAGIAAVLAGERETFNLEYPCHSPNQQRWFHMNVLPLQGSHRGVVVSHENITERKLMEDELKASEAKFRSIIEVSPVPMALNDEQWNITFLNQAFVQTFGYNVDDIPTVADWQSKAYPDPDYRRWVDTTWQSALKKTKQEQTDFPPMELAIRCNNNNIKTVLASAAAIHHDFAGVHLVIMYDITQRKQIEAKLNSIFNASVEGIITFDMSNIIISANAAVEAIFGYKPEDLVGCNINKLMPPASPKEMSDGDSSQAAESIGQIQEIEGIHKDGSAVPLDLSIAEFSIENEHYFTHIVRDVSLRKHREQQDKEHLDELAHVTRLGLMGEMASGIAHEVNQPLAAISSYTQVSLNLINTEHPDLVKLAEILYKTQQQALRAGRIIHRMREFVKSHAKQRSTANINNLIHEAVGLCIDELKQNDIRLTFELSNNLPTIYVDHVQIEQVIINLIRNSVDALLNLPEKRQRQLTIHSRLTLNNDIQVRVKDNGPGLDEEQQQKILTPFYTTKTDGMGMGLSISRSLIEAHEGTLHFNSHSGKGTTMYFTLPVRRKSGTR</sequence>
<dbReference type="Pfam" id="PF02518">
    <property type="entry name" value="HATPase_c"/>
    <property type="match status" value="1"/>
</dbReference>
<dbReference type="SMART" id="SM00388">
    <property type="entry name" value="HisKA"/>
    <property type="match status" value="1"/>
</dbReference>
<evidence type="ECO:0000256" key="3">
    <source>
        <dbReference type="ARBA" id="ARBA00022553"/>
    </source>
</evidence>
<dbReference type="Pfam" id="PF08448">
    <property type="entry name" value="PAS_4"/>
    <property type="match status" value="1"/>
</dbReference>
<evidence type="ECO:0000259" key="8">
    <source>
        <dbReference type="PROSITE" id="PS50112"/>
    </source>
</evidence>
<feature type="transmembrane region" description="Helical" evidence="6">
    <location>
        <begin position="28"/>
        <end position="52"/>
    </location>
</feature>
<dbReference type="InterPro" id="IPR052162">
    <property type="entry name" value="Sensor_kinase/Photoreceptor"/>
</dbReference>
<comment type="caution">
    <text evidence="10">The sequence shown here is derived from an EMBL/GenBank/DDBJ whole genome shotgun (WGS) entry which is preliminary data.</text>
</comment>
<evidence type="ECO:0000256" key="4">
    <source>
        <dbReference type="ARBA" id="ARBA00022679"/>
    </source>
</evidence>
<dbReference type="SUPFAM" id="SSF47384">
    <property type="entry name" value="Homodimeric domain of signal transducing histidine kinase"/>
    <property type="match status" value="1"/>
</dbReference>
<dbReference type="Gene3D" id="1.10.287.130">
    <property type="match status" value="1"/>
</dbReference>